<dbReference type="RefSeq" id="WP_085751696.1">
    <property type="nucleotide sequence ID" value="NZ_BSPR01000013.1"/>
</dbReference>
<reference evidence="1 2" key="1">
    <citation type="submission" date="2016-04" db="EMBL/GenBank/DDBJ databases">
        <title>Complete genome sequence of natural rubber-degrading, novel Gram-negative bacterium, Rhizobacter gummiphilus strain NS21.</title>
        <authorList>
            <person name="Tabata M."/>
            <person name="Kasai D."/>
            <person name="Fukuda M."/>
        </authorList>
    </citation>
    <scope>NUCLEOTIDE SEQUENCE [LARGE SCALE GENOMIC DNA]</scope>
    <source>
        <strain evidence="1 2">NS21</strain>
    </source>
</reference>
<dbReference type="STRING" id="946333.A4W93_16720"/>
<evidence type="ECO:0000313" key="2">
    <source>
        <dbReference type="Proteomes" id="UP000193427"/>
    </source>
</evidence>
<dbReference type="AlphaFoldDB" id="A0A1W6LB65"/>
<dbReference type="KEGG" id="rgu:A4W93_16720"/>
<organism evidence="1 2">
    <name type="scientific">Piscinibacter gummiphilus</name>
    <dbReference type="NCBI Taxonomy" id="946333"/>
    <lineage>
        <taxon>Bacteria</taxon>
        <taxon>Pseudomonadati</taxon>
        <taxon>Pseudomonadota</taxon>
        <taxon>Betaproteobacteria</taxon>
        <taxon>Burkholderiales</taxon>
        <taxon>Sphaerotilaceae</taxon>
        <taxon>Piscinibacter</taxon>
    </lineage>
</organism>
<sequence>MNAGLWRDAVEIVRHFVWSRRLLRWFIVGRIDETTLRVGLQAVEDRVAVLRLRHTLLDLLVTLLGQPLPLQRPVAWLLGLAVVSMLVRCARAG</sequence>
<name>A0A1W6LB65_9BURK</name>
<protein>
    <submittedName>
        <fullName evidence="1">Uncharacterized protein</fullName>
    </submittedName>
</protein>
<gene>
    <name evidence="1" type="ORF">A4W93_16720</name>
</gene>
<keyword evidence="2" id="KW-1185">Reference proteome</keyword>
<dbReference type="EMBL" id="CP015118">
    <property type="protein sequence ID" value="ARN21408.1"/>
    <property type="molecule type" value="Genomic_DNA"/>
</dbReference>
<proteinExistence type="predicted"/>
<dbReference type="Proteomes" id="UP000193427">
    <property type="component" value="Chromosome"/>
</dbReference>
<evidence type="ECO:0000313" key="1">
    <source>
        <dbReference type="EMBL" id="ARN21408.1"/>
    </source>
</evidence>
<accession>A0A1W6LB65</accession>